<feature type="transmembrane region" description="Helical" evidence="6">
    <location>
        <begin position="194"/>
        <end position="214"/>
    </location>
</feature>
<evidence type="ECO:0000256" key="5">
    <source>
        <dbReference type="ARBA" id="ARBA00023136"/>
    </source>
</evidence>
<dbReference type="Pfam" id="PF01594">
    <property type="entry name" value="AI-2E_transport"/>
    <property type="match status" value="1"/>
</dbReference>
<sequence>MNFGRWIGLIVLLVSLYILWQIRQLLLLLLTAVVLATALNRLVLQVQRLNVKRGWAVLITLTSLLALLIGFFVLIVPAFIEQFQQLIALLPTGLVRIQTWLSWLEQQIVERFPNLPGNLPDISSLIQQIQPIVTQLLGQSVNFFSTSITALLQFLLVLVLTLMLLAQPQPYRQSFIRLFPSFYRRRVDDILTRCDVALGSWAVGALIEAVFIAVLSGLGLWIIGVPLALAHAMLAGLLNFIPNIGPTLSAVFPLAIALLDAPWKSVAVLILYIVIQNIESYWLTPLVMAHQVALLPAITLTAQLLFAGFFGALGLLMALPLTVIAKTWLEEVLFIDILDKWRHPHTKVMHEEVIYEASTDYDPEISEEWKEV</sequence>
<dbReference type="GO" id="GO:0055085">
    <property type="term" value="P:transmembrane transport"/>
    <property type="evidence" value="ECO:0007669"/>
    <property type="project" value="TreeGrafter"/>
</dbReference>
<reference evidence="7 8" key="1">
    <citation type="journal article" date="2019" name="Front. Microbiol.">
        <title>Genomic Features for Desiccation Tolerance and Sugar Biosynthesis in the Extremophile Gloeocapsopsis sp. UTEX B3054.</title>
        <authorList>
            <person name="Urrejola C."/>
            <person name="Alcorta J."/>
            <person name="Salas L."/>
            <person name="Vasquez M."/>
            <person name="Polz M.F."/>
            <person name="Vicuna R."/>
            <person name="Diez B."/>
        </authorList>
    </citation>
    <scope>NUCLEOTIDE SEQUENCE [LARGE SCALE GENOMIC DNA]</scope>
    <source>
        <strain evidence="7 8">1H9</strain>
    </source>
</reference>
<comment type="subcellular location">
    <subcellularLocation>
        <location evidence="1">Membrane</location>
        <topology evidence="1">Multi-pass membrane protein</topology>
    </subcellularLocation>
</comment>
<feature type="transmembrane region" description="Helical" evidence="6">
    <location>
        <begin position="248"/>
        <end position="275"/>
    </location>
</feature>
<dbReference type="InterPro" id="IPR002549">
    <property type="entry name" value="AI-2E-like"/>
</dbReference>
<comment type="similarity">
    <text evidence="2">Belongs to the autoinducer-2 exporter (AI-2E) (TC 2.A.86) family.</text>
</comment>
<name>A0A6N8G1G1_9CHRO</name>
<evidence type="ECO:0000256" key="1">
    <source>
        <dbReference type="ARBA" id="ARBA00004141"/>
    </source>
</evidence>
<dbReference type="PANTHER" id="PTHR21716">
    <property type="entry name" value="TRANSMEMBRANE PROTEIN"/>
    <property type="match status" value="1"/>
</dbReference>
<dbReference type="EMBL" id="NAPY01000069">
    <property type="protein sequence ID" value="MUL39250.1"/>
    <property type="molecule type" value="Genomic_DNA"/>
</dbReference>
<feature type="transmembrane region" description="Helical" evidence="6">
    <location>
        <begin position="295"/>
        <end position="319"/>
    </location>
</feature>
<keyword evidence="4 6" id="KW-1133">Transmembrane helix</keyword>
<dbReference type="RefSeq" id="WP_105217799.1">
    <property type="nucleotide sequence ID" value="NZ_CAWNSU010000026.1"/>
</dbReference>
<feature type="transmembrane region" description="Helical" evidence="6">
    <location>
        <begin position="143"/>
        <end position="166"/>
    </location>
</feature>
<comment type="caution">
    <text evidence="7">The sequence shown here is derived from an EMBL/GenBank/DDBJ whole genome shotgun (WGS) entry which is preliminary data.</text>
</comment>
<evidence type="ECO:0000256" key="4">
    <source>
        <dbReference type="ARBA" id="ARBA00022989"/>
    </source>
</evidence>
<dbReference type="Proteomes" id="UP000441797">
    <property type="component" value="Unassembled WGS sequence"/>
</dbReference>
<evidence type="ECO:0000313" key="7">
    <source>
        <dbReference type="EMBL" id="MUL39250.1"/>
    </source>
</evidence>
<keyword evidence="8" id="KW-1185">Reference proteome</keyword>
<proteinExistence type="inferred from homology"/>
<feature type="transmembrane region" description="Helical" evidence="6">
    <location>
        <begin position="56"/>
        <end position="80"/>
    </location>
</feature>
<keyword evidence="3 6" id="KW-0812">Transmembrane</keyword>
<evidence type="ECO:0000256" key="2">
    <source>
        <dbReference type="ARBA" id="ARBA00009773"/>
    </source>
</evidence>
<dbReference type="AlphaFoldDB" id="A0A6N8G1G1"/>
<dbReference type="GO" id="GO:0016020">
    <property type="term" value="C:membrane"/>
    <property type="evidence" value="ECO:0007669"/>
    <property type="project" value="UniProtKB-SubCell"/>
</dbReference>
<feature type="transmembrane region" description="Helical" evidence="6">
    <location>
        <begin position="26"/>
        <end position="44"/>
    </location>
</feature>
<accession>A0A6N8G1G1</accession>
<evidence type="ECO:0000256" key="6">
    <source>
        <dbReference type="SAM" id="Phobius"/>
    </source>
</evidence>
<keyword evidence="5 6" id="KW-0472">Membrane</keyword>
<feature type="transmembrane region" description="Helical" evidence="6">
    <location>
        <begin position="5"/>
        <end position="20"/>
    </location>
</feature>
<gene>
    <name evidence="7" type="ORF">BWI75_23855</name>
</gene>
<organism evidence="7 8">
    <name type="scientific">Gloeocapsopsis dulcis AAB1 = 1H9</name>
    <dbReference type="NCBI Taxonomy" id="1433147"/>
    <lineage>
        <taxon>Bacteria</taxon>
        <taxon>Bacillati</taxon>
        <taxon>Cyanobacteriota</taxon>
        <taxon>Cyanophyceae</taxon>
        <taxon>Oscillatoriophycideae</taxon>
        <taxon>Chroococcales</taxon>
        <taxon>Chroococcaceae</taxon>
        <taxon>Gloeocapsopsis</taxon>
        <taxon>Gloeocapsopsis dulcis</taxon>
    </lineage>
</organism>
<evidence type="ECO:0000256" key="3">
    <source>
        <dbReference type="ARBA" id="ARBA00022692"/>
    </source>
</evidence>
<evidence type="ECO:0000313" key="8">
    <source>
        <dbReference type="Proteomes" id="UP000441797"/>
    </source>
</evidence>
<dbReference type="PANTHER" id="PTHR21716:SF62">
    <property type="entry name" value="TRANSPORT PROTEIN YDBI-RELATED"/>
    <property type="match status" value="1"/>
</dbReference>
<protein>
    <submittedName>
        <fullName evidence="7">AI-2E family transporter</fullName>
    </submittedName>
</protein>